<evidence type="ECO:0000313" key="6">
    <source>
        <dbReference type="Proteomes" id="UP000028605"/>
    </source>
</evidence>
<feature type="chain" id="PRO_5044767086" evidence="4">
    <location>
        <begin position="37"/>
        <end position="154"/>
    </location>
</feature>
<name>A0ABD3ZGP5_HAFAL</name>
<sequence length="154" mass="17057">MSGLLCWIEERIAMMNYKTFSIALLTTLLATTCTYAASVQNSDSQSNNAQNNAVLTLDAPTTTTSAAGSKSKESKTTPIHMSCEDFLALDTQAQTPVVFWVSNLDTHYKGGDYVDEQQIDEFVTPMVVEECNKAPATKLIDLKSKMEQYVKKHF</sequence>
<gene>
    <name evidence="5" type="ORF">GHAL_2094</name>
</gene>
<dbReference type="Gene3D" id="1.10.890.10">
    <property type="entry name" value="HNS-dependent expression A"/>
    <property type="match status" value="1"/>
</dbReference>
<keyword evidence="3" id="KW-0143">Chaperone</keyword>
<dbReference type="EMBL" id="JMPK01000041">
    <property type="protein sequence ID" value="KFC87739.1"/>
    <property type="molecule type" value="Genomic_DNA"/>
</dbReference>
<dbReference type="AlphaFoldDB" id="A0ABD3ZGP5"/>
<feature type="signal peptide" evidence="4">
    <location>
        <begin position="1"/>
        <end position="36"/>
    </location>
</feature>
<evidence type="ECO:0000256" key="2">
    <source>
        <dbReference type="ARBA" id="ARBA00022764"/>
    </source>
</evidence>
<accession>A0ABD3ZGP5</accession>
<dbReference type="InterPro" id="IPR036831">
    <property type="entry name" value="HdeA_sf"/>
</dbReference>
<proteinExistence type="predicted"/>
<dbReference type="Proteomes" id="UP000028605">
    <property type="component" value="Unassembled WGS sequence"/>
</dbReference>
<evidence type="ECO:0000256" key="4">
    <source>
        <dbReference type="SAM" id="SignalP"/>
    </source>
</evidence>
<evidence type="ECO:0000256" key="1">
    <source>
        <dbReference type="ARBA" id="ARBA00022729"/>
    </source>
</evidence>
<dbReference type="InterPro" id="IPR010486">
    <property type="entry name" value="HNS-dep_expression_A/B"/>
</dbReference>
<dbReference type="Pfam" id="PF06411">
    <property type="entry name" value="HdeA"/>
    <property type="match status" value="1"/>
</dbReference>
<keyword evidence="1 4" id="KW-0732">Signal</keyword>
<keyword evidence="2" id="KW-0574">Periplasm</keyword>
<protein>
    <submittedName>
        <fullName evidence="5">Secreted protein</fullName>
    </submittedName>
</protein>
<evidence type="ECO:0000313" key="5">
    <source>
        <dbReference type="EMBL" id="KFC87739.1"/>
    </source>
</evidence>
<comment type="caution">
    <text evidence="5">The sequence shown here is derived from an EMBL/GenBank/DDBJ whole genome shotgun (WGS) entry which is preliminary data.</text>
</comment>
<evidence type="ECO:0000256" key="3">
    <source>
        <dbReference type="ARBA" id="ARBA00023186"/>
    </source>
</evidence>
<dbReference type="SUPFAM" id="SSF47752">
    <property type="entry name" value="Protein HNS-dependent expression A, HdeA"/>
    <property type="match status" value="1"/>
</dbReference>
<organism evidence="5 6">
    <name type="scientific">Hafnia alvei ATCC 13337</name>
    <dbReference type="NCBI Taxonomy" id="910996"/>
    <lineage>
        <taxon>Bacteria</taxon>
        <taxon>Pseudomonadati</taxon>
        <taxon>Pseudomonadota</taxon>
        <taxon>Gammaproteobacteria</taxon>
        <taxon>Enterobacterales</taxon>
        <taxon>Hafniaceae</taxon>
        <taxon>Hafnia</taxon>
    </lineage>
</organism>
<reference evidence="6" key="1">
    <citation type="submission" date="2014-05" db="EMBL/GenBank/DDBJ databases">
        <title>ATOL: Assembling a taxonomically balanced genome-scale reconstruction of the evolutionary history of the Enterobacteriaceae.</title>
        <authorList>
            <person name="Plunkett G. III"/>
            <person name="Neeno-Eckwall E.C."/>
            <person name="Glasner J.D."/>
            <person name="Perna N.T."/>
        </authorList>
    </citation>
    <scope>NUCLEOTIDE SEQUENCE [LARGE SCALE GENOMIC DNA]</scope>
    <source>
        <strain evidence="6">ATCC 13337</strain>
    </source>
</reference>
<dbReference type="InterPro" id="IPR038303">
    <property type="entry name" value="HdeA/HdeB_sf"/>
</dbReference>